<comment type="caution">
    <text evidence="1">The sequence shown here is derived from an EMBL/GenBank/DDBJ whole genome shotgun (WGS) entry which is preliminary data.</text>
</comment>
<proteinExistence type="predicted"/>
<dbReference type="Proteomes" id="UP000772812">
    <property type="component" value="Unassembled WGS sequence"/>
</dbReference>
<evidence type="ECO:0000313" key="1">
    <source>
        <dbReference type="EMBL" id="MBK3331829.1"/>
    </source>
</evidence>
<keyword evidence="1" id="KW-0808">Transferase</keyword>
<dbReference type="GO" id="GO:0016740">
    <property type="term" value="F:transferase activity"/>
    <property type="evidence" value="ECO:0007669"/>
    <property type="project" value="UniProtKB-KW"/>
</dbReference>
<dbReference type="SUPFAM" id="SSF53448">
    <property type="entry name" value="Nucleotide-diphospho-sugar transferases"/>
    <property type="match status" value="1"/>
</dbReference>
<dbReference type="EMBL" id="JAACYA010000001">
    <property type="protein sequence ID" value="MBK3331829.1"/>
    <property type="molecule type" value="Genomic_DNA"/>
</dbReference>
<dbReference type="Gene3D" id="3.90.550.10">
    <property type="entry name" value="Spore Coat Polysaccharide Biosynthesis Protein SpsA, Chain A"/>
    <property type="match status" value="1"/>
</dbReference>
<evidence type="ECO:0000313" key="2">
    <source>
        <dbReference type="Proteomes" id="UP000772812"/>
    </source>
</evidence>
<dbReference type="InterPro" id="IPR029044">
    <property type="entry name" value="Nucleotide-diphossugar_trans"/>
</dbReference>
<organism evidence="1 2">
    <name type="scientific">Persephonella atlantica</name>
    <dbReference type="NCBI Taxonomy" id="2699429"/>
    <lineage>
        <taxon>Bacteria</taxon>
        <taxon>Pseudomonadati</taxon>
        <taxon>Aquificota</taxon>
        <taxon>Aquificia</taxon>
        <taxon>Aquificales</taxon>
        <taxon>Hydrogenothermaceae</taxon>
        <taxon>Persephonella</taxon>
    </lineage>
</organism>
<sequence length="404" mass="46416">MADFFQNGVITTLQKLGSRSLEELEYELELFAQRRNMVLLLPSLYSEFEGPAMPKIVEELKKIRYLYKIVLSLDRATEEQFRKVKKIMSEIPTKVDVIWHDGPRMQELYKLLADAGFNVSIPGKGRSVWMSLGYILSDVKAYAIALHDCDIVNYSRELPARLFYPVVSPALDFEFAKGYYARVTNKLYGRVTRLFYTPLIRALMKILGYKQFLVYLDSFRYALSGEFAFIRSLARGIRISPTWGLEVSMLSEVYNNTSFNRVCQVEVMETYEHKHQKLKKGSSSEGLVKMAADIAKTLFRVLAHDGFVFSDSFFRTLITTYLQEARYAIEKYNALSLINGLEYDRHSEIEAIEAFVQALKVAEEDFREDPIGVPLMSAWVRVRAALPDISEKLINAVEADNKDP</sequence>
<name>A0ABS1GFY0_9AQUI</name>
<protein>
    <submittedName>
        <fullName evidence="1">Glycosyl transferase</fullName>
    </submittedName>
</protein>
<accession>A0ABS1GFY0</accession>
<keyword evidence="2" id="KW-1185">Reference proteome</keyword>
<gene>
    <name evidence="1" type="ORF">GWK41_01955</name>
</gene>
<reference evidence="1 2" key="1">
    <citation type="journal article" date="2021" name="Syst. Appl. Microbiol.">
        <title>Persephonella atlantica sp. nov.: How to adapt to physico-chemical gradients in high temperature hydrothermal habitats.</title>
        <authorList>
            <person name="Francois D.X."/>
            <person name="Godfroy A."/>
            <person name="Mathien C."/>
            <person name="Aube J."/>
            <person name="Cathalot C."/>
            <person name="Lesongeur F."/>
            <person name="L'Haridon S."/>
            <person name="Philippon X."/>
            <person name="Roussel E.G."/>
        </authorList>
    </citation>
    <scope>NUCLEOTIDE SEQUENCE [LARGE SCALE GENOMIC DNA]</scope>
    <source>
        <strain evidence="1 2">MO1340</strain>
    </source>
</reference>
<dbReference type="RefSeq" id="WP_200673230.1">
    <property type="nucleotide sequence ID" value="NZ_JAACYA010000001.1"/>
</dbReference>